<dbReference type="OrthoDB" id="202537at2759"/>
<sequence length="210" mass="23579">MLLYVFLHPTASFTCFRATRTFIPRIQGQMTHAVLYTFQIRRGISYAINRIQELTMKAIASSALAKAAASLLASKRIFPAIDTTDTAVTTLWLQGDFVIENGKPKIKIWSHGQIEYDILYTIHLFRDAEARLLQLGRVNEACGERDIRAQGWAGCLAGPRGLYKMSKPVVESARNDHRWTINEKTGTITTNGADMPLIFLTATVRRAFLC</sequence>
<evidence type="ECO:0000313" key="2">
    <source>
        <dbReference type="Proteomes" id="UP000824998"/>
    </source>
</evidence>
<dbReference type="EMBL" id="MU251373">
    <property type="protein sequence ID" value="KAG9238238.1"/>
    <property type="molecule type" value="Genomic_DNA"/>
</dbReference>
<organism evidence="1 2">
    <name type="scientific">Amylocarpus encephaloides</name>
    <dbReference type="NCBI Taxonomy" id="45428"/>
    <lineage>
        <taxon>Eukaryota</taxon>
        <taxon>Fungi</taxon>
        <taxon>Dikarya</taxon>
        <taxon>Ascomycota</taxon>
        <taxon>Pezizomycotina</taxon>
        <taxon>Leotiomycetes</taxon>
        <taxon>Helotiales</taxon>
        <taxon>Helotiales incertae sedis</taxon>
        <taxon>Amylocarpus</taxon>
    </lineage>
</organism>
<comment type="caution">
    <text evidence="1">The sequence shown here is derived from an EMBL/GenBank/DDBJ whole genome shotgun (WGS) entry which is preliminary data.</text>
</comment>
<protein>
    <submittedName>
        <fullName evidence="1">Uncharacterized protein</fullName>
    </submittedName>
</protein>
<accession>A0A9P7YQR5</accession>
<dbReference type="AlphaFoldDB" id="A0A9P7YQR5"/>
<evidence type="ECO:0000313" key="1">
    <source>
        <dbReference type="EMBL" id="KAG9238238.1"/>
    </source>
</evidence>
<dbReference type="Gene3D" id="2.115.10.20">
    <property type="entry name" value="Glycosyl hydrolase domain, family 43"/>
    <property type="match status" value="1"/>
</dbReference>
<keyword evidence="2" id="KW-1185">Reference proteome</keyword>
<dbReference type="InterPro" id="IPR023296">
    <property type="entry name" value="Glyco_hydro_beta-prop_sf"/>
</dbReference>
<proteinExistence type="predicted"/>
<gene>
    <name evidence="1" type="ORF">BJ875DRAFT_539808</name>
</gene>
<name>A0A9P7YQR5_9HELO</name>
<dbReference type="Proteomes" id="UP000824998">
    <property type="component" value="Unassembled WGS sequence"/>
</dbReference>
<reference evidence="1" key="1">
    <citation type="journal article" date="2021" name="IMA Fungus">
        <title>Genomic characterization of three marine fungi, including Emericellopsis atlantica sp. nov. with signatures of a generalist lifestyle and marine biomass degradation.</title>
        <authorList>
            <person name="Hagestad O.C."/>
            <person name="Hou L."/>
            <person name="Andersen J.H."/>
            <person name="Hansen E.H."/>
            <person name="Altermark B."/>
            <person name="Li C."/>
            <person name="Kuhnert E."/>
            <person name="Cox R.J."/>
            <person name="Crous P.W."/>
            <person name="Spatafora J.W."/>
            <person name="Lail K."/>
            <person name="Amirebrahimi M."/>
            <person name="Lipzen A."/>
            <person name="Pangilinan J."/>
            <person name="Andreopoulos W."/>
            <person name="Hayes R.D."/>
            <person name="Ng V."/>
            <person name="Grigoriev I.V."/>
            <person name="Jackson S.A."/>
            <person name="Sutton T.D.S."/>
            <person name="Dobson A.D.W."/>
            <person name="Rama T."/>
        </authorList>
    </citation>
    <scope>NUCLEOTIDE SEQUENCE</scope>
    <source>
        <strain evidence="1">TRa018bII</strain>
    </source>
</reference>